<evidence type="ECO:0000256" key="3">
    <source>
        <dbReference type="ARBA" id="ARBA00022729"/>
    </source>
</evidence>
<dbReference type="InterPro" id="IPR039417">
    <property type="entry name" value="Peptidase_C1A_papain-like"/>
</dbReference>
<dbReference type="FunFam" id="3.90.70.10:FF:000067">
    <property type="entry name" value="Senescence-specific cysteine protease"/>
    <property type="match status" value="1"/>
</dbReference>
<keyword evidence="2" id="KW-0645">Protease</keyword>
<dbReference type="Proteomes" id="UP001159364">
    <property type="component" value="Linkage Group LG06"/>
</dbReference>
<keyword evidence="12" id="KW-1185">Reference proteome</keyword>
<dbReference type="InterPro" id="IPR025660">
    <property type="entry name" value="Pept_his_AS"/>
</dbReference>
<evidence type="ECO:0000256" key="2">
    <source>
        <dbReference type="ARBA" id="ARBA00022670"/>
    </source>
</evidence>
<dbReference type="InterPro" id="IPR013201">
    <property type="entry name" value="Prot_inhib_I29"/>
</dbReference>
<evidence type="ECO:0000313" key="11">
    <source>
        <dbReference type="EMBL" id="KAJ8761509.1"/>
    </source>
</evidence>
<dbReference type="SMART" id="SM00848">
    <property type="entry name" value="Inhibitor_I29"/>
    <property type="match status" value="1"/>
</dbReference>
<dbReference type="GO" id="GO:0006508">
    <property type="term" value="P:proteolysis"/>
    <property type="evidence" value="ECO:0007669"/>
    <property type="project" value="UniProtKB-KW"/>
</dbReference>
<dbReference type="Gene3D" id="3.90.70.10">
    <property type="entry name" value="Cysteine proteinases"/>
    <property type="match status" value="1"/>
</dbReference>
<evidence type="ECO:0000256" key="5">
    <source>
        <dbReference type="ARBA" id="ARBA00022807"/>
    </source>
</evidence>
<keyword evidence="5" id="KW-0788">Thiol protease</keyword>
<protein>
    <submittedName>
        <fullName evidence="11">Uncharacterized protein</fullName>
    </submittedName>
</protein>
<dbReference type="PANTHER" id="PTHR12411">
    <property type="entry name" value="CYSTEINE PROTEASE FAMILY C1-RELATED"/>
    <property type="match status" value="1"/>
</dbReference>
<feature type="domain" description="Peptidase C1A papain C-terminal" evidence="9">
    <location>
        <begin position="128"/>
        <end position="329"/>
    </location>
</feature>
<comment type="caution">
    <text evidence="11">The sequence shown here is derived from an EMBL/GenBank/DDBJ whole genome shotgun (WGS) entry which is preliminary data.</text>
</comment>
<dbReference type="SUPFAM" id="SSF54001">
    <property type="entry name" value="Cysteine proteinases"/>
    <property type="match status" value="1"/>
</dbReference>
<keyword evidence="3 8" id="KW-0732">Signal</keyword>
<reference evidence="11 12" key="1">
    <citation type="submission" date="2021-09" db="EMBL/GenBank/DDBJ databases">
        <title>Genomic insights and catalytic innovation underlie evolution of tropane alkaloids biosynthesis.</title>
        <authorList>
            <person name="Wang Y.-J."/>
            <person name="Tian T."/>
            <person name="Huang J.-P."/>
            <person name="Huang S.-X."/>
        </authorList>
    </citation>
    <scope>NUCLEOTIDE SEQUENCE [LARGE SCALE GENOMIC DNA]</scope>
    <source>
        <strain evidence="11">KIB-2018</strain>
        <tissue evidence="11">Leaf</tissue>
    </source>
</reference>
<feature type="signal peptide" evidence="8">
    <location>
        <begin position="1"/>
        <end position="27"/>
    </location>
</feature>
<dbReference type="PROSITE" id="PS00639">
    <property type="entry name" value="THIOL_PROTEASE_HIS"/>
    <property type="match status" value="1"/>
</dbReference>
<proteinExistence type="inferred from homology"/>
<evidence type="ECO:0000256" key="8">
    <source>
        <dbReference type="SAM" id="SignalP"/>
    </source>
</evidence>
<dbReference type="InterPro" id="IPR025661">
    <property type="entry name" value="Pept_asp_AS"/>
</dbReference>
<dbReference type="Pfam" id="PF08246">
    <property type="entry name" value="Inhibitor_I29"/>
    <property type="match status" value="1"/>
</dbReference>
<dbReference type="PROSITE" id="PS00640">
    <property type="entry name" value="THIOL_PROTEASE_ASN"/>
    <property type="match status" value="1"/>
</dbReference>
<keyword evidence="4" id="KW-0378">Hydrolase</keyword>
<dbReference type="InterPro" id="IPR013128">
    <property type="entry name" value="Peptidase_C1A"/>
</dbReference>
<name>A0AAV8T572_9ROSI</name>
<evidence type="ECO:0000256" key="1">
    <source>
        <dbReference type="ARBA" id="ARBA00008455"/>
    </source>
</evidence>
<comment type="similarity">
    <text evidence="1">Belongs to the peptidase C1 family.</text>
</comment>
<evidence type="ECO:0000313" key="12">
    <source>
        <dbReference type="Proteomes" id="UP001159364"/>
    </source>
</evidence>
<dbReference type="EMBL" id="JAIWQS010000006">
    <property type="protein sequence ID" value="KAJ8761509.1"/>
    <property type="molecule type" value="Genomic_DNA"/>
</dbReference>
<dbReference type="Pfam" id="PF00112">
    <property type="entry name" value="Peptidase_C1"/>
    <property type="match status" value="1"/>
</dbReference>
<sequence length="330" mass="37321">MANSLRENKPFRLVVLAMATWASMVCLHALNDVNDTTMVTMHETWMSQYNRVYNDKVEKEQRYNNFKENVKFIESFNKDSNRTYELGINRFADMTREEFSAIYNQYKVTHYPSRSPTTPFSHGKVNSVPRRVDWRKRGAVTPAKSQGKCGITKISTGKLTRVSVQEIIDCDKYGQGCNGGFLDEAFQFIIQNKGLTSAAEYPYEDKEGTCKRKKAEHSVARIRGYEYVPANNERALLNAVSLQPVSAVIDAGSSAIQFYKSGVFTGYCGTEMNHAVAIVGYGSTPAKKYWIVKNSWGSDWGENGYIRLLRNFKSKEGLCGIAKQGIYPTM</sequence>
<dbReference type="InterPro" id="IPR000668">
    <property type="entry name" value="Peptidase_C1A_C"/>
</dbReference>
<evidence type="ECO:0000259" key="10">
    <source>
        <dbReference type="SMART" id="SM00848"/>
    </source>
</evidence>
<evidence type="ECO:0000256" key="6">
    <source>
        <dbReference type="ARBA" id="ARBA00023157"/>
    </source>
</evidence>
<evidence type="ECO:0000259" key="9">
    <source>
        <dbReference type="SMART" id="SM00645"/>
    </source>
</evidence>
<evidence type="ECO:0000256" key="4">
    <source>
        <dbReference type="ARBA" id="ARBA00022801"/>
    </source>
</evidence>
<dbReference type="InterPro" id="IPR038765">
    <property type="entry name" value="Papain-like_cys_pep_sf"/>
</dbReference>
<gene>
    <name evidence="11" type="ORF">K2173_001643</name>
</gene>
<keyword evidence="7" id="KW-0325">Glycoprotein</keyword>
<feature type="chain" id="PRO_5043642222" evidence="8">
    <location>
        <begin position="28"/>
        <end position="330"/>
    </location>
</feature>
<dbReference type="AlphaFoldDB" id="A0AAV8T572"/>
<dbReference type="SMART" id="SM00645">
    <property type="entry name" value="Pept_C1"/>
    <property type="match status" value="1"/>
</dbReference>
<feature type="domain" description="Cathepsin propeptide inhibitor" evidence="10">
    <location>
        <begin position="42"/>
        <end position="99"/>
    </location>
</feature>
<accession>A0AAV8T572</accession>
<dbReference type="CDD" id="cd02248">
    <property type="entry name" value="Peptidase_C1A"/>
    <property type="match status" value="1"/>
</dbReference>
<organism evidence="11 12">
    <name type="scientific">Erythroxylum novogranatense</name>
    <dbReference type="NCBI Taxonomy" id="1862640"/>
    <lineage>
        <taxon>Eukaryota</taxon>
        <taxon>Viridiplantae</taxon>
        <taxon>Streptophyta</taxon>
        <taxon>Embryophyta</taxon>
        <taxon>Tracheophyta</taxon>
        <taxon>Spermatophyta</taxon>
        <taxon>Magnoliopsida</taxon>
        <taxon>eudicotyledons</taxon>
        <taxon>Gunneridae</taxon>
        <taxon>Pentapetalae</taxon>
        <taxon>rosids</taxon>
        <taxon>fabids</taxon>
        <taxon>Malpighiales</taxon>
        <taxon>Erythroxylaceae</taxon>
        <taxon>Erythroxylum</taxon>
    </lineage>
</organism>
<evidence type="ECO:0000256" key="7">
    <source>
        <dbReference type="ARBA" id="ARBA00023180"/>
    </source>
</evidence>
<dbReference type="GO" id="GO:0008234">
    <property type="term" value="F:cysteine-type peptidase activity"/>
    <property type="evidence" value="ECO:0007669"/>
    <property type="project" value="UniProtKB-KW"/>
</dbReference>
<keyword evidence="6" id="KW-1015">Disulfide bond</keyword>